<dbReference type="InterPro" id="IPR029063">
    <property type="entry name" value="SAM-dependent_MTases_sf"/>
</dbReference>
<dbReference type="SUPFAM" id="SSF47336">
    <property type="entry name" value="ACP-like"/>
    <property type="match status" value="1"/>
</dbReference>
<feature type="domain" description="Carrier" evidence="9">
    <location>
        <begin position="2678"/>
        <end position="2759"/>
    </location>
</feature>
<dbReference type="Pfam" id="PF00109">
    <property type="entry name" value="ketoacyl-synt"/>
    <property type="match status" value="1"/>
</dbReference>
<dbReference type="Pfam" id="PF00698">
    <property type="entry name" value="Acyl_transf_1"/>
    <property type="match status" value="1"/>
</dbReference>
<dbReference type="PROSITE" id="PS00606">
    <property type="entry name" value="KS3_1"/>
    <property type="match status" value="1"/>
</dbReference>
<dbReference type="GO" id="GO:0032259">
    <property type="term" value="P:methylation"/>
    <property type="evidence" value="ECO:0007669"/>
    <property type="project" value="UniProtKB-KW"/>
</dbReference>
<dbReference type="Pfam" id="PF23297">
    <property type="entry name" value="ACP_SdgA_C"/>
    <property type="match status" value="1"/>
</dbReference>
<proteinExistence type="predicted"/>
<dbReference type="Pfam" id="PF16197">
    <property type="entry name" value="KAsynt_C_assoc"/>
    <property type="match status" value="1"/>
</dbReference>
<dbReference type="GO" id="GO:0004315">
    <property type="term" value="F:3-oxoacyl-[acyl-carrier-protein] synthase activity"/>
    <property type="evidence" value="ECO:0007669"/>
    <property type="project" value="InterPro"/>
</dbReference>
<dbReference type="InterPro" id="IPR014043">
    <property type="entry name" value="Acyl_transferase_dom"/>
</dbReference>
<keyword evidence="13" id="KW-1185">Reference proteome</keyword>
<dbReference type="GO" id="GO:0008168">
    <property type="term" value="F:methyltransferase activity"/>
    <property type="evidence" value="ECO:0007669"/>
    <property type="project" value="UniProtKB-KW"/>
</dbReference>
<dbReference type="Gene3D" id="3.10.129.110">
    <property type="entry name" value="Polyketide synthase dehydratase"/>
    <property type="match status" value="1"/>
</dbReference>
<evidence type="ECO:0000256" key="7">
    <source>
        <dbReference type="PROSITE-ProRule" id="PRU01363"/>
    </source>
</evidence>
<dbReference type="PANTHER" id="PTHR43775:SF20">
    <property type="entry name" value="HYBRID PKS-NRPS SYNTHETASE APDA"/>
    <property type="match status" value="1"/>
</dbReference>
<dbReference type="InterPro" id="IPR014030">
    <property type="entry name" value="Ketoacyl_synth_N"/>
</dbReference>
<dbReference type="GO" id="GO:0031177">
    <property type="term" value="F:phosphopantetheine binding"/>
    <property type="evidence" value="ECO:0007669"/>
    <property type="project" value="InterPro"/>
</dbReference>
<dbReference type="InterPro" id="IPR016035">
    <property type="entry name" value="Acyl_Trfase/lysoPLipase"/>
</dbReference>
<evidence type="ECO:0000256" key="5">
    <source>
        <dbReference type="ARBA" id="ARBA00023002"/>
    </source>
</evidence>
<dbReference type="InterPro" id="IPR050091">
    <property type="entry name" value="PKS_NRPS_Biosynth_Enz"/>
</dbReference>
<protein>
    <submittedName>
        <fullName evidence="12">Hybrid nrps pks</fullName>
    </submittedName>
</protein>
<dbReference type="EMBL" id="VYYT01000345">
    <property type="protein sequence ID" value="KAK2740853.1"/>
    <property type="molecule type" value="Genomic_DNA"/>
</dbReference>
<dbReference type="Gene3D" id="3.30.70.3290">
    <property type="match status" value="1"/>
</dbReference>
<dbReference type="SUPFAM" id="SSF52151">
    <property type="entry name" value="FabD/lysophospholipase-like"/>
    <property type="match status" value="1"/>
</dbReference>
<dbReference type="Gene3D" id="3.40.366.10">
    <property type="entry name" value="Malonyl-Coenzyme A Acyl Carrier Protein, domain 2"/>
    <property type="match status" value="1"/>
</dbReference>
<dbReference type="InterPro" id="IPR056501">
    <property type="entry name" value="NAD-bd_HRPKS_sdrA"/>
</dbReference>
<keyword evidence="4" id="KW-0808">Transferase</keyword>
<dbReference type="GO" id="GO:0030639">
    <property type="term" value="P:polyketide biosynthetic process"/>
    <property type="evidence" value="ECO:0007669"/>
    <property type="project" value="UniProtKB-ARBA"/>
</dbReference>
<dbReference type="GO" id="GO:0004312">
    <property type="term" value="F:fatty acid synthase activity"/>
    <property type="evidence" value="ECO:0007669"/>
    <property type="project" value="TreeGrafter"/>
</dbReference>
<comment type="caution">
    <text evidence="12">The sequence shown here is derived from an EMBL/GenBank/DDBJ whole genome shotgun (WGS) entry which is preliminary data.</text>
</comment>
<dbReference type="InterPro" id="IPR020841">
    <property type="entry name" value="PKS_Beta-ketoAc_synthase_dom"/>
</dbReference>
<dbReference type="SMART" id="SM00825">
    <property type="entry name" value="PKS_KS"/>
    <property type="match status" value="1"/>
</dbReference>
<evidence type="ECO:0000259" key="10">
    <source>
        <dbReference type="PROSITE" id="PS52004"/>
    </source>
</evidence>
<reference evidence="12" key="1">
    <citation type="submission" date="2023-02" db="EMBL/GenBank/DDBJ databases">
        <title>Colletotrichum kahawae CIFC_Que2 genome sequencing and assembly.</title>
        <authorList>
            <person name="Baroncelli R."/>
        </authorList>
    </citation>
    <scope>NUCLEOTIDE SEQUENCE</scope>
    <source>
        <strain evidence="12">CIFC_Que2</strain>
    </source>
</reference>
<dbReference type="InterPro" id="IPR032821">
    <property type="entry name" value="PKS_assoc"/>
</dbReference>
<accession>A0AAD9Y7L1</accession>
<dbReference type="InterPro" id="IPR018201">
    <property type="entry name" value="Ketoacyl_synth_AS"/>
</dbReference>
<dbReference type="SUPFAM" id="SSF51735">
    <property type="entry name" value="NAD(P)-binding Rossmann-fold domains"/>
    <property type="match status" value="2"/>
</dbReference>
<dbReference type="SMART" id="SM00823">
    <property type="entry name" value="PKS_PP"/>
    <property type="match status" value="1"/>
</dbReference>
<dbReference type="Gene3D" id="3.40.50.720">
    <property type="entry name" value="NAD(P)-binding Rossmann-like Domain"/>
    <property type="match status" value="2"/>
</dbReference>
<dbReference type="SMART" id="SM00826">
    <property type="entry name" value="PKS_DH"/>
    <property type="match status" value="1"/>
</dbReference>
<dbReference type="Pfam" id="PF08659">
    <property type="entry name" value="KR"/>
    <property type="match status" value="1"/>
</dbReference>
<feature type="region of interest" description="C-terminal hotdog fold" evidence="7">
    <location>
        <begin position="1205"/>
        <end position="1379"/>
    </location>
</feature>
<evidence type="ECO:0000256" key="1">
    <source>
        <dbReference type="ARBA" id="ARBA00022450"/>
    </source>
</evidence>
<dbReference type="InterPro" id="IPR049552">
    <property type="entry name" value="PKS_DH_N"/>
</dbReference>
<keyword evidence="5" id="KW-0560">Oxidoreductase</keyword>
<dbReference type="InterPro" id="IPR042104">
    <property type="entry name" value="PKS_dehydratase_sf"/>
</dbReference>
<organism evidence="12 13">
    <name type="scientific">Colletotrichum kahawae</name>
    <name type="common">Coffee berry disease fungus</name>
    <dbReference type="NCBI Taxonomy" id="34407"/>
    <lineage>
        <taxon>Eukaryota</taxon>
        <taxon>Fungi</taxon>
        <taxon>Dikarya</taxon>
        <taxon>Ascomycota</taxon>
        <taxon>Pezizomycotina</taxon>
        <taxon>Sordariomycetes</taxon>
        <taxon>Hypocreomycetidae</taxon>
        <taxon>Glomerellales</taxon>
        <taxon>Glomerellaceae</taxon>
        <taxon>Colletotrichum</taxon>
        <taxon>Colletotrichum gloeosporioides species complex</taxon>
    </lineage>
</organism>
<dbReference type="InterPro" id="IPR020806">
    <property type="entry name" value="PKS_PP-bd"/>
</dbReference>
<feature type="region of interest" description="N-terminal hotdog fold" evidence="7">
    <location>
        <begin position="1021"/>
        <end position="1188"/>
    </location>
</feature>
<evidence type="ECO:0000256" key="3">
    <source>
        <dbReference type="ARBA" id="ARBA00022603"/>
    </source>
</evidence>
<dbReference type="PROSITE" id="PS00012">
    <property type="entry name" value="PHOSPHOPANTETHEINE"/>
    <property type="match status" value="1"/>
</dbReference>
<dbReference type="SUPFAM" id="SSF53335">
    <property type="entry name" value="S-adenosyl-L-methionine-dependent methyltransferases"/>
    <property type="match status" value="1"/>
</dbReference>
<keyword evidence="2" id="KW-0597">Phosphoprotein</keyword>
<dbReference type="InterPro" id="IPR009081">
    <property type="entry name" value="PP-bd_ACP"/>
</dbReference>
<dbReference type="Pfam" id="PF08242">
    <property type="entry name" value="Methyltransf_12"/>
    <property type="match status" value="1"/>
</dbReference>
<evidence type="ECO:0000256" key="6">
    <source>
        <dbReference type="ARBA" id="ARBA00023268"/>
    </source>
</evidence>
<dbReference type="CDD" id="cd00833">
    <property type="entry name" value="PKS"/>
    <property type="match status" value="1"/>
</dbReference>
<dbReference type="GO" id="GO:0006633">
    <property type="term" value="P:fatty acid biosynthetic process"/>
    <property type="evidence" value="ECO:0007669"/>
    <property type="project" value="InterPro"/>
</dbReference>
<dbReference type="InterPro" id="IPR020807">
    <property type="entry name" value="PKS_DH"/>
</dbReference>
<dbReference type="PANTHER" id="PTHR43775">
    <property type="entry name" value="FATTY ACID SYNTHASE"/>
    <property type="match status" value="1"/>
</dbReference>
<dbReference type="InterPro" id="IPR016036">
    <property type="entry name" value="Malonyl_transacylase_ACP-bd"/>
</dbReference>
<dbReference type="InterPro" id="IPR057326">
    <property type="entry name" value="KR_dom"/>
</dbReference>
<dbReference type="PROSITE" id="PS52004">
    <property type="entry name" value="KS3_2"/>
    <property type="match status" value="1"/>
</dbReference>
<dbReference type="InterPro" id="IPR013217">
    <property type="entry name" value="Methyltransf_12"/>
</dbReference>
<feature type="region of interest" description="Disordered" evidence="8">
    <location>
        <begin position="1"/>
        <end position="30"/>
    </location>
</feature>
<dbReference type="SMART" id="SM00822">
    <property type="entry name" value="PKS_KR"/>
    <property type="match status" value="1"/>
</dbReference>
<keyword evidence="6" id="KW-0511">Multifunctional enzyme</keyword>
<evidence type="ECO:0000256" key="8">
    <source>
        <dbReference type="SAM" id="MobiDB-lite"/>
    </source>
</evidence>
<dbReference type="CDD" id="cd02440">
    <property type="entry name" value="AdoMet_MTases"/>
    <property type="match status" value="1"/>
</dbReference>
<dbReference type="Gene3D" id="3.40.47.10">
    <property type="match status" value="1"/>
</dbReference>
<gene>
    <name evidence="12" type="ORF">CKAH01_07131</name>
</gene>
<keyword evidence="3" id="KW-0489">Methyltransferase</keyword>
<feature type="domain" description="Ketosynthase family 3 (KS3)" evidence="10">
    <location>
        <begin position="35"/>
        <end position="480"/>
    </location>
</feature>
<evidence type="ECO:0000313" key="12">
    <source>
        <dbReference type="EMBL" id="KAK2740853.1"/>
    </source>
</evidence>
<dbReference type="InterPro" id="IPR001227">
    <property type="entry name" value="Ac_transferase_dom_sf"/>
</dbReference>
<dbReference type="SUPFAM" id="SSF53901">
    <property type="entry name" value="Thiolase-like"/>
    <property type="match status" value="1"/>
</dbReference>
<feature type="domain" description="PKS/mFAS DH" evidence="11">
    <location>
        <begin position="1021"/>
        <end position="1379"/>
    </location>
</feature>
<dbReference type="SUPFAM" id="SSF55048">
    <property type="entry name" value="Probable ACP-binding domain of malonyl-CoA ACP transacylase"/>
    <property type="match status" value="1"/>
</dbReference>
<keyword evidence="1" id="KW-0596">Phosphopantetheine</keyword>
<evidence type="ECO:0000259" key="11">
    <source>
        <dbReference type="PROSITE" id="PS52019"/>
    </source>
</evidence>
<dbReference type="Proteomes" id="UP001281614">
    <property type="component" value="Unassembled WGS sequence"/>
</dbReference>
<feature type="compositionally biased region" description="Polar residues" evidence="8">
    <location>
        <begin position="8"/>
        <end position="22"/>
    </location>
</feature>
<dbReference type="InterPro" id="IPR036291">
    <property type="entry name" value="NAD(P)-bd_dom_sf"/>
</dbReference>
<dbReference type="Gene3D" id="1.10.1200.10">
    <property type="entry name" value="ACP-like"/>
    <property type="match status" value="1"/>
</dbReference>
<dbReference type="GO" id="GO:0016491">
    <property type="term" value="F:oxidoreductase activity"/>
    <property type="evidence" value="ECO:0007669"/>
    <property type="project" value="UniProtKB-KW"/>
</dbReference>
<dbReference type="Pfam" id="PF23114">
    <property type="entry name" value="NAD-bd_HRPKS_sdrA"/>
    <property type="match status" value="1"/>
</dbReference>
<sequence>MFAPHSIRGTSELETNKINDGSQFPVHDMNGNKRQDSIAIVGIGCRLPGNVSSPSQLWDLLSEPVDLSAPIPPSRFSASGFYHEDAAHHGTTNTQRSYFLDDQDVQNFDAAFFNIGPREAEAMDPQHRLLLEVVYEGLEDAGVSLQANSGSSTAAYVGLMSTDWQDLQLRDIDGAPRYLVTGGARSIASNRLSYFFNWHGPSETIDTACSSSLVALHHAVHALRSGEASMAVAAGTNLLLAPDMYVMTSNLNMLSPTGKCQMWSSAADGYSRGEGVACVILKTVPQALLDGDRIYAVVRETGVNQDGRTTGITMPSSAAQTELIRETYAKAGLDLRKAEDRCQFFEAHGTGTPAGDPIEAQAIWDAFFTFSKNQSAPPEQLYVGSVKTVVGHLEGCAGLAGVIKACLGLHQGFIPSNLHLGTPNPKIAPMLGPGKLLVPTEHLPWPEPVNSTDPAIQIPRRASVNSFGFGGTNAHAILESFDPIATKGTFHQVPDTSKQAPVNIVLSAAKEPSLASLVSRYADYLEAHPDVDLDNLAWTIQKRRTRLEFGISFTGSSRSILVKQMRTSVKAYHDGSHIGVSSARWNSGPEGPEILGVFTGQGAQWATMGAKLLDACPAFAQSIARLENALFDTMAVEEELSGCSKWSLSAELRAPTGESRIAEAEFAQPLSTAVQVALVDTLRSVGVNFSAVIGHSSGELAAAYTVGCISAADAIRMAYYRGRFSKLARSPHPNADGDQGGKGGMLAAGISWDDAQLLCSDSQLGFRDHVCVAANNAPRSVTLSGDLHKLREMQTLLRDRNVPVQMLRVDKAYHSPHMRVSGDAYRDALSRCQLDGSQPTSDRPTCIWISSVHTDWEPISNANLQNLPQSLDTAQYWVENMLAPVRFRDALEKLAKLKSVQAGLEIGPHPALRRQVVDTLVVAHGELAYRGTLARGVDEKDSLASVYGFLWERGINIDFDRASVGSSRSQVPLAGLPTMAWLHDRVYWRESARLSQLLRREPSSPLIGHCIDQGLRYDSSHAGGIRKAVESVRIGEWRWRQILRANELPWLRGHKVQGQIVFPAAGYCVMAMDAARDLVKVLCHELSTQTNPELELDVIELQDVEFGRAVMLSEKNTEGIDILIRLHDIALDGINDAGQTKSTMLKHSSTIQASFSIQAQLPAVGEPARLNEPYIACHGRLVANLRLPSSSVFTSGMPPYYDDPVHLHTISTTSVYDSYKIVGLEYSSPFQVDSLRRCLGRAKSTVRHANVTLANAGPHGQKTGEANGEHAPKAREISSCFPVAALDNAFQTSLAAFASPGDGRLLAPYLPRTIGRLRVQLSAYRAFMDDKSEFLFDATIKGRTIREELKRVSEGNTLASWTATVEGLAFDTPPGVDSRPGIDQHQYRMIFQAEDLRCVNLVPSHGPYREGIFCEEIWAPDPDDALRDFKLEPDTFGDLEGLETVEELAHYYMCNVYERFSAAEAFDETRTPWFIRRFWEWLRHRLEGPGGDPHSNFVNPWIRDPARRSSLMRHVGPIKHRVEVQILEAVAANILRVMRQEDGPTILEVLFRNDMLARLYVEPAMYARANRYLGRVASLIAHRFPRCDILEVGAGTGGATQAMFTGLGAAYGSYTFTDISSGFFPQAKIKFADEARRMIFSTLDIEKDAADQAFMPATYDMIVASNVLHATRDIEASLKNVRKLLKPGGFLLLLEVTSVDKVLVPYLMGAVPGWWYFEDRWRKDTFSPLLTTEKWHDVLQASGFLTGTEHIFRDMEHSKDHLSSVMVARATDDDWMAFRTCVPTPTTEFPAKSIVIVKRKEENDISHSMALELKTRILGMCGNSAADRHSVTITIVDGLQTAAASSLLSSSMVIVLSDIEGPVLGSPTSADWEALKTVFSSTSHAIFWVTSGRVHGRDPNQNMIVGLGRCARYENPGLRLRCIDVDDCTSSDAIQLLSRIVWQAGVLSFKDGVDVDSRNVSWTYSTEFEMAIECGRLLLPRLVPLGASNDRYLVRRDGIVHDEEPEESCPIVAGDIGNLPTYPSDAISRPRVVSESDGTRAQLTPPLSTASECFPTASASHYLSLTHSRCVRFYSTGDDQFYVSIGQLDATPFENPEKSIILTPKLPQKQLHGSECALSIPLRYDGLEAFGLVDQDATFLSVLRDTIAAGTLCRLAVETFPASAAIMVVEPNYAFEVAMSELAQEHNIRLYVVTTRETMTRVLPRHCGNASYIHPCVSTQRLRSLLRRDASGVYVDWASIRSPNITPGVNSDKPHFLLPNGWFDVLEAQPVDHKLARLKSKPGIGTMLTDIGSDQLYSIVDQSISLASRIVQLHAQASSNDICQLNVPQRVPCSDATIDGTIDPLAKAPQILDWSLGGRDESPGSHLSSGLLPNPACLFNPKKTYLFAGITSDLGLSVAKWMIQNGARSVALASRTPNIPKVWLEEMKSLGATDVRSFSMDVTNANSVKDVCDRIRDSMYPVAGVVFGAMVLNDTLLENMSFTTLQATMAPKVRGTYLIEQYYHDTDLDFFIFMSSMSAIVGIRGQSNYCAGNMYGRAVVAARRARGLAASTVDLSTVFGVGYFANAGATSLHTVHANLRGFNTLAIGEGDVLDAFHEAILRGPPDASATGDVIVGLGSETAVALDQPPVSAAWHKDPRFGHFTARAGQRFDDRAASGTTGGVSDMAKNVRERLSKTTTEEERLATLSSCFSAQIQDTMQLSSSSLRADVPLMDLGIDSLVAVDLRAWFFKELEVTVPVLSILNGESVIDLCKVVLSQV</sequence>
<dbReference type="InterPro" id="IPR036736">
    <property type="entry name" value="ACP-like_sf"/>
</dbReference>
<evidence type="ECO:0000256" key="4">
    <source>
        <dbReference type="ARBA" id="ARBA00022679"/>
    </source>
</evidence>
<dbReference type="InterPro" id="IPR049900">
    <property type="entry name" value="PKS_mFAS_DH"/>
</dbReference>
<evidence type="ECO:0000313" key="13">
    <source>
        <dbReference type="Proteomes" id="UP001281614"/>
    </source>
</evidence>
<feature type="active site" description="Proton donor; for dehydratase activity" evidence="7">
    <location>
        <position position="1287"/>
    </location>
</feature>
<dbReference type="PROSITE" id="PS50075">
    <property type="entry name" value="CARRIER"/>
    <property type="match status" value="1"/>
</dbReference>
<dbReference type="Pfam" id="PF02801">
    <property type="entry name" value="Ketoacyl-synt_C"/>
    <property type="match status" value="1"/>
</dbReference>
<dbReference type="Gene3D" id="3.40.50.150">
    <property type="entry name" value="Vaccinia Virus protein VP39"/>
    <property type="match status" value="1"/>
</dbReference>
<feature type="active site" description="Proton acceptor; for dehydratase activity" evidence="7">
    <location>
        <position position="1054"/>
    </location>
</feature>
<dbReference type="SMART" id="SM00827">
    <property type="entry name" value="PKS_AT"/>
    <property type="match status" value="1"/>
</dbReference>
<evidence type="ECO:0000256" key="2">
    <source>
        <dbReference type="ARBA" id="ARBA00022553"/>
    </source>
</evidence>
<dbReference type="InterPro" id="IPR014031">
    <property type="entry name" value="Ketoacyl_synth_C"/>
</dbReference>
<dbReference type="InterPro" id="IPR006162">
    <property type="entry name" value="Ppantetheine_attach_site"/>
</dbReference>
<dbReference type="Pfam" id="PF21089">
    <property type="entry name" value="PKS_DH_N"/>
    <property type="match status" value="1"/>
</dbReference>
<dbReference type="InterPro" id="IPR016039">
    <property type="entry name" value="Thiolase-like"/>
</dbReference>
<dbReference type="InterPro" id="IPR013968">
    <property type="entry name" value="PKS_KR"/>
</dbReference>
<name>A0AAD9Y7L1_COLKA</name>
<dbReference type="PROSITE" id="PS52019">
    <property type="entry name" value="PKS_MFAS_DH"/>
    <property type="match status" value="1"/>
</dbReference>
<evidence type="ECO:0000259" key="9">
    <source>
        <dbReference type="PROSITE" id="PS50075"/>
    </source>
</evidence>